<dbReference type="PIRSF" id="PIRSF000099">
    <property type="entry name" value="Histidinol_dh"/>
    <property type="match status" value="1"/>
</dbReference>
<feature type="binding site" evidence="5 9">
    <location>
        <position position="364"/>
    </location>
    <ligand>
        <name>substrate</name>
    </ligand>
</feature>
<dbReference type="FunCoup" id="E6W2F1">
    <property type="interactions" value="518"/>
</dbReference>
<comment type="cofactor">
    <cofactor evidence="5 10">
        <name>Zn(2+)</name>
        <dbReference type="ChEBI" id="CHEBI:29105"/>
    </cofactor>
    <text evidence="5 10">Binds 1 zinc ion per subunit.</text>
</comment>
<feature type="active site" description="Proton acceptor" evidence="5 7">
    <location>
        <position position="330"/>
    </location>
</feature>
<dbReference type="NCBIfam" id="TIGR00069">
    <property type="entry name" value="hisD"/>
    <property type="match status" value="1"/>
</dbReference>
<evidence type="ECO:0000256" key="3">
    <source>
        <dbReference type="ARBA" id="ARBA00022833"/>
    </source>
</evidence>
<feature type="binding site" evidence="5 9">
    <location>
        <position position="331"/>
    </location>
    <ligand>
        <name>substrate</name>
    </ligand>
</feature>
<feature type="binding site" evidence="5 9">
    <location>
        <position position="262"/>
    </location>
    <ligand>
        <name>substrate</name>
    </ligand>
</feature>
<keyword evidence="5" id="KW-0028">Amino-acid biosynthesis</keyword>
<keyword evidence="2 5" id="KW-0479">Metal-binding</keyword>
<dbReference type="HAMAP" id="MF_01024">
    <property type="entry name" value="HisD"/>
    <property type="match status" value="1"/>
</dbReference>
<dbReference type="GO" id="GO:0004399">
    <property type="term" value="F:histidinol dehydrogenase activity"/>
    <property type="evidence" value="ECO:0007669"/>
    <property type="project" value="UniProtKB-UniRule"/>
</dbReference>
<comment type="catalytic activity">
    <reaction evidence="5">
        <text>L-histidinol + 2 NAD(+) + H2O = L-histidine + 2 NADH + 3 H(+)</text>
        <dbReference type="Rhea" id="RHEA:20641"/>
        <dbReference type="ChEBI" id="CHEBI:15377"/>
        <dbReference type="ChEBI" id="CHEBI:15378"/>
        <dbReference type="ChEBI" id="CHEBI:57540"/>
        <dbReference type="ChEBI" id="CHEBI:57595"/>
        <dbReference type="ChEBI" id="CHEBI:57699"/>
        <dbReference type="ChEBI" id="CHEBI:57945"/>
        <dbReference type="EC" id="1.1.1.23"/>
    </reaction>
</comment>
<feature type="binding site" evidence="5 10">
    <location>
        <position position="364"/>
    </location>
    <ligand>
        <name>Zn(2+)</name>
        <dbReference type="ChEBI" id="CHEBI:29105"/>
    </ligand>
</feature>
<dbReference type="GO" id="GO:0008270">
    <property type="term" value="F:zinc ion binding"/>
    <property type="evidence" value="ECO:0007669"/>
    <property type="project" value="UniProtKB-UniRule"/>
</dbReference>
<dbReference type="GO" id="GO:0051287">
    <property type="term" value="F:NAD binding"/>
    <property type="evidence" value="ECO:0007669"/>
    <property type="project" value="InterPro"/>
</dbReference>
<organism evidence="12 13">
    <name type="scientific">Desulfurispirillum indicum (strain ATCC BAA-1389 / DSM 22839 / S5)</name>
    <dbReference type="NCBI Taxonomy" id="653733"/>
    <lineage>
        <taxon>Bacteria</taxon>
        <taxon>Pseudomonadati</taxon>
        <taxon>Chrysiogenota</taxon>
        <taxon>Chrysiogenia</taxon>
        <taxon>Chrysiogenales</taxon>
        <taxon>Chrysiogenaceae</taxon>
        <taxon>Desulfurispirillum</taxon>
    </lineage>
</organism>
<evidence type="ECO:0000256" key="8">
    <source>
        <dbReference type="PIRSR" id="PIRSR000099-2"/>
    </source>
</evidence>
<reference evidence="12 13" key="1">
    <citation type="submission" date="2010-12" db="EMBL/GenBank/DDBJ databases">
        <title>Complete sequence of Desulfurispirillum indicum S5.</title>
        <authorList>
            <consortium name="US DOE Joint Genome Institute"/>
            <person name="Lucas S."/>
            <person name="Copeland A."/>
            <person name="Lapidus A."/>
            <person name="Cheng J.-F."/>
            <person name="Goodwin L."/>
            <person name="Pitluck S."/>
            <person name="Chertkov O."/>
            <person name="Held B."/>
            <person name="Detter J.C."/>
            <person name="Han C."/>
            <person name="Tapia R."/>
            <person name="Land M."/>
            <person name="Hauser L."/>
            <person name="Kyrpides N."/>
            <person name="Ivanova N."/>
            <person name="Mikhailova N."/>
            <person name="Haggblom M."/>
            <person name="Rauschenbach I."/>
            <person name="Bini E."/>
            <person name="Woyke T."/>
        </authorList>
    </citation>
    <scope>NUCLEOTIDE SEQUENCE [LARGE SCALE GENOMIC DNA]</scope>
    <source>
        <strain evidence="13">ATCC BAA-1389 / DSM 22839 / S5</strain>
    </source>
</reference>
<feature type="binding site" evidence="5 8">
    <location>
        <position position="133"/>
    </location>
    <ligand>
        <name>NAD(+)</name>
        <dbReference type="ChEBI" id="CHEBI:57540"/>
    </ligand>
</feature>
<dbReference type="EMBL" id="CP002432">
    <property type="protein sequence ID" value="ADU66701.1"/>
    <property type="molecule type" value="Genomic_DNA"/>
</dbReference>
<evidence type="ECO:0000256" key="9">
    <source>
        <dbReference type="PIRSR" id="PIRSR000099-3"/>
    </source>
</evidence>
<dbReference type="eggNOG" id="COG0141">
    <property type="taxonomic scope" value="Bacteria"/>
</dbReference>
<dbReference type="SUPFAM" id="SSF53720">
    <property type="entry name" value="ALDH-like"/>
    <property type="match status" value="1"/>
</dbReference>
<dbReference type="EC" id="1.1.1.23" evidence="5"/>
<dbReference type="AlphaFoldDB" id="E6W2F1"/>
<dbReference type="GO" id="GO:0005829">
    <property type="term" value="C:cytosol"/>
    <property type="evidence" value="ECO:0007669"/>
    <property type="project" value="TreeGrafter"/>
</dbReference>
<dbReference type="GO" id="GO:0000105">
    <property type="term" value="P:L-histidine biosynthetic process"/>
    <property type="evidence" value="ECO:0007669"/>
    <property type="project" value="UniProtKB-UniRule"/>
</dbReference>
<keyword evidence="13" id="KW-1185">Reference proteome</keyword>
<evidence type="ECO:0000313" key="13">
    <source>
        <dbReference type="Proteomes" id="UP000002572"/>
    </source>
</evidence>
<feature type="binding site" evidence="5 10">
    <location>
        <position position="423"/>
    </location>
    <ligand>
        <name>Zn(2+)</name>
        <dbReference type="ChEBI" id="CHEBI:29105"/>
    </ligand>
</feature>
<dbReference type="PANTHER" id="PTHR21256:SF2">
    <property type="entry name" value="HISTIDINE BIOSYNTHESIS TRIFUNCTIONAL PROTEIN"/>
    <property type="match status" value="1"/>
</dbReference>
<comment type="function">
    <text evidence="5">Catalyzes the sequential NAD-dependent oxidations of L-histidinol to L-histidinaldehyde and then to L-histidine.</text>
</comment>
<feature type="active site" description="Proton acceptor" evidence="5 7">
    <location>
        <position position="331"/>
    </location>
</feature>
<feature type="binding site" evidence="5 8">
    <location>
        <position position="217"/>
    </location>
    <ligand>
        <name>NAD(+)</name>
        <dbReference type="ChEBI" id="CHEBI:57540"/>
    </ligand>
</feature>
<dbReference type="InterPro" id="IPR012131">
    <property type="entry name" value="Hstdl_DH"/>
</dbReference>
<evidence type="ECO:0000256" key="7">
    <source>
        <dbReference type="PIRSR" id="PIRSR000099-1"/>
    </source>
</evidence>
<evidence type="ECO:0000256" key="4">
    <source>
        <dbReference type="ARBA" id="ARBA00023002"/>
    </source>
</evidence>
<dbReference type="InParanoid" id="E6W2F1"/>
<evidence type="ECO:0000256" key="5">
    <source>
        <dbReference type="HAMAP-Rule" id="MF_01024"/>
    </source>
</evidence>
<dbReference type="InterPro" id="IPR016161">
    <property type="entry name" value="Ald_DH/histidinol_DH"/>
</dbReference>
<sequence>MPVLSILSRNDAQFDAKISHILSRGQSQDQAVEEVVRTILEDVQQHGDEALIRYTSRFDNLDLNATGLALNGGTIEACRSEISTRQYQALERAAANIRSFHERQKRNSWMEQDPVNGNILGQRYRPLDSVGIYVPGGKAAYPSSVLMNAIPAQVAGVERIVMVVPTPDGYVNPAVMVAAHIAGVSEIYRVGGAQAVGALAYGTQTIAPVDKIVGPGNIYVATAKRMVFGRVDIDMIAGPSEILIIADRGADPRHIAIDMLSQAEHDELASAVLITDCEELAQKTAKALEDELAILPRRDIARKSLESYGAIIVVPDLLEAARVSNQIAPEHLELSVADPFWLLHAIKHAGAIFMGYHTSEAVGDYIAGPNHVLPTGGTARFFSPLNVDDFVKKSSLVYYTPMGLEEVARDVEILTAMEGLDAHGRSVSYRVRK</sequence>
<feature type="binding site" evidence="5 8">
    <location>
        <position position="194"/>
    </location>
    <ligand>
        <name>NAD(+)</name>
        <dbReference type="ChEBI" id="CHEBI:57540"/>
    </ligand>
</feature>
<comment type="similarity">
    <text evidence="1 5 6 11">Belongs to the histidinol dehydrogenase family.</text>
</comment>
<name>E6W2F1_DESIS</name>
<evidence type="ECO:0000256" key="1">
    <source>
        <dbReference type="ARBA" id="ARBA00010178"/>
    </source>
</evidence>
<keyword evidence="4 5" id="KW-0560">Oxidoreductase</keyword>
<evidence type="ECO:0000313" key="12">
    <source>
        <dbReference type="EMBL" id="ADU66701.1"/>
    </source>
</evidence>
<dbReference type="FunFam" id="3.40.50.1980:FF:000001">
    <property type="entry name" value="Histidinol dehydrogenase"/>
    <property type="match status" value="1"/>
</dbReference>
<feature type="binding site" evidence="5 10">
    <location>
        <position position="265"/>
    </location>
    <ligand>
        <name>Zn(2+)</name>
        <dbReference type="ChEBI" id="CHEBI:29105"/>
    </ligand>
</feature>
<feature type="binding site" evidence="5 9">
    <location>
        <position position="265"/>
    </location>
    <ligand>
        <name>substrate</name>
    </ligand>
</feature>
<dbReference type="PANTHER" id="PTHR21256">
    <property type="entry name" value="HISTIDINOL DEHYDROGENASE HDH"/>
    <property type="match status" value="1"/>
</dbReference>
<feature type="binding site" evidence="5 9">
    <location>
        <position position="423"/>
    </location>
    <ligand>
        <name>substrate</name>
    </ligand>
</feature>
<dbReference type="PRINTS" id="PR00083">
    <property type="entry name" value="HOLDHDRGNASE"/>
</dbReference>
<dbReference type="CDD" id="cd06572">
    <property type="entry name" value="Histidinol_dh"/>
    <property type="match status" value="1"/>
</dbReference>
<gene>
    <name evidence="5" type="primary">hisD</name>
    <name evidence="12" type="ordered locus">Selin_1974</name>
</gene>
<comment type="pathway">
    <text evidence="5">Amino-acid biosynthesis; L-histidine biosynthesis; L-histidine from 5-phospho-alpha-D-ribose 1-diphosphate: step 9/9.</text>
</comment>
<dbReference type="KEGG" id="din:Selin_1974"/>
<dbReference type="Proteomes" id="UP000002572">
    <property type="component" value="Chromosome"/>
</dbReference>
<feature type="binding site" evidence="5 10">
    <location>
        <position position="262"/>
    </location>
    <ligand>
        <name>Zn(2+)</name>
        <dbReference type="ChEBI" id="CHEBI:29105"/>
    </ligand>
</feature>
<keyword evidence="5" id="KW-0368">Histidine biosynthesis</keyword>
<evidence type="ECO:0000256" key="11">
    <source>
        <dbReference type="RuleBase" id="RU004175"/>
    </source>
</evidence>
<keyword evidence="5 8" id="KW-0520">NAD</keyword>
<dbReference type="FunFam" id="3.40.50.1980:FF:000026">
    <property type="entry name" value="Histidinol dehydrogenase"/>
    <property type="match status" value="1"/>
</dbReference>
<proteinExistence type="inferred from homology"/>
<dbReference type="Gene3D" id="3.40.50.1980">
    <property type="entry name" value="Nitrogenase molybdenum iron protein domain"/>
    <property type="match status" value="2"/>
</dbReference>
<protein>
    <recommendedName>
        <fullName evidence="5">Histidinol dehydrogenase</fullName>
        <shortName evidence="5">HDH</shortName>
        <ecNumber evidence="5">1.1.1.23</ecNumber>
    </recommendedName>
</protein>
<evidence type="ECO:0000256" key="10">
    <source>
        <dbReference type="PIRSR" id="PIRSR000099-4"/>
    </source>
</evidence>
<dbReference type="STRING" id="653733.Selin_1974"/>
<dbReference type="UniPathway" id="UPA00031">
    <property type="reaction ID" value="UER00014"/>
</dbReference>
<dbReference type="Pfam" id="PF00815">
    <property type="entry name" value="Histidinol_dh"/>
    <property type="match status" value="1"/>
</dbReference>
<feature type="binding site" evidence="5 9">
    <location>
        <position position="240"/>
    </location>
    <ligand>
        <name>substrate</name>
    </ligand>
</feature>
<evidence type="ECO:0000256" key="6">
    <source>
        <dbReference type="PIRNR" id="PIRNR000099"/>
    </source>
</evidence>
<dbReference type="Gene3D" id="1.20.5.1300">
    <property type="match status" value="1"/>
</dbReference>
<evidence type="ECO:0000256" key="2">
    <source>
        <dbReference type="ARBA" id="ARBA00022723"/>
    </source>
</evidence>
<accession>E6W2F1</accession>
<dbReference type="InterPro" id="IPR022695">
    <property type="entry name" value="Histidinol_DH_monofunct"/>
</dbReference>
<feature type="binding site" evidence="5 9">
    <location>
        <position position="418"/>
    </location>
    <ligand>
        <name>substrate</name>
    </ligand>
</feature>
<keyword evidence="3 5" id="KW-0862">Zinc</keyword>
<dbReference type="HOGENOM" id="CLU_006732_3_3_0"/>